<dbReference type="RefSeq" id="WP_106005019.1">
    <property type="nucleotide sequence ID" value="NZ_CP136419.1"/>
</dbReference>
<dbReference type="AlphaFoldDB" id="A0A2T0ATU8"/>
<name>A0A2T0ATU8_9FIRM</name>
<evidence type="ECO:0000256" key="1">
    <source>
        <dbReference type="SAM" id="Phobius"/>
    </source>
</evidence>
<sequence>MIFWQTFAAGFLAAGTALVVNNLLLRLGPGGRPVLAFLGPLGEEALKTALSFMTGAPLAGVHFVFGCVEACWELTGSLRSGRGSYLKPALAAVAGHTLFGLAASAVLAATSRPEGALVGSVLVHMAWNRFILSLHYFGRKL</sequence>
<dbReference type="Proteomes" id="UP000238415">
    <property type="component" value="Unassembled WGS sequence"/>
</dbReference>
<keyword evidence="3" id="KW-1185">Reference proteome</keyword>
<keyword evidence="1" id="KW-0812">Transmembrane</keyword>
<evidence type="ECO:0008006" key="4">
    <source>
        <dbReference type="Google" id="ProtNLM"/>
    </source>
</evidence>
<gene>
    <name evidence="2" type="ORF">MOHU_10300</name>
</gene>
<dbReference type="EMBL" id="PVXM01000015">
    <property type="protein sequence ID" value="PRR73890.1"/>
    <property type="molecule type" value="Genomic_DNA"/>
</dbReference>
<keyword evidence="1" id="KW-0472">Membrane</keyword>
<evidence type="ECO:0000313" key="2">
    <source>
        <dbReference type="EMBL" id="PRR73890.1"/>
    </source>
</evidence>
<proteinExistence type="predicted"/>
<organism evidence="2 3">
    <name type="scientific">Neomoorella humiferrea</name>
    <dbReference type="NCBI Taxonomy" id="676965"/>
    <lineage>
        <taxon>Bacteria</taxon>
        <taxon>Bacillati</taxon>
        <taxon>Bacillota</taxon>
        <taxon>Clostridia</taxon>
        <taxon>Neomoorellales</taxon>
        <taxon>Neomoorellaceae</taxon>
        <taxon>Neomoorella</taxon>
    </lineage>
</organism>
<dbReference type="OrthoDB" id="1727319at2"/>
<protein>
    <recommendedName>
        <fullName evidence="4">CAAX amino terminal protease self-immunity</fullName>
    </recommendedName>
</protein>
<reference evidence="2 3" key="1">
    <citation type="submission" date="2018-03" db="EMBL/GenBank/DDBJ databases">
        <title>Genome sequence of Moorella humiferrea DSM 23265.</title>
        <authorList>
            <person name="Poehlein A."/>
            <person name="Daniel R."/>
        </authorList>
    </citation>
    <scope>NUCLEOTIDE SEQUENCE [LARGE SCALE GENOMIC DNA]</scope>
    <source>
        <strain evidence="2 3">DSM 23265</strain>
    </source>
</reference>
<evidence type="ECO:0000313" key="3">
    <source>
        <dbReference type="Proteomes" id="UP000238415"/>
    </source>
</evidence>
<feature type="transmembrane region" description="Helical" evidence="1">
    <location>
        <begin position="116"/>
        <end position="137"/>
    </location>
</feature>
<feature type="transmembrane region" description="Helical" evidence="1">
    <location>
        <begin position="89"/>
        <end position="110"/>
    </location>
</feature>
<keyword evidence="1" id="KW-1133">Transmembrane helix</keyword>
<feature type="transmembrane region" description="Helical" evidence="1">
    <location>
        <begin position="46"/>
        <end position="68"/>
    </location>
</feature>
<comment type="caution">
    <text evidence="2">The sequence shown here is derived from an EMBL/GenBank/DDBJ whole genome shotgun (WGS) entry which is preliminary data.</text>
</comment>
<accession>A0A2T0ATU8</accession>